<protein>
    <recommendedName>
        <fullName evidence="4">Phr family secreted Rap phosphatase inhibitor</fullName>
    </recommendedName>
</protein>
<sequence>MKKTVLSLLGVLTVLALTFGASSSLDVQQTVEIIAYTHGHTG</sequence>
<evidence type="ECO:0000256" key="1">
    <source>
        <dbReference type="SAM" id="SignalP"/>
    </source>
</evidence>
<name>A0AAX2CDZ4_9BACI</name>
<dbReference type="EMBL" id="FMIK01000019">
    <property type="protein sequence ID" value="SCL87398.1"/>
    <property type="molecule type" value="Genomic_DNA"/>
</dbReference>
<feature type="chain" id="PRO_5043724116" description="Phr family secreted Rap phosphatase inhibitor" evidence="1">
    <location>
        <begin position="24"/>
        <end position="42"/>
    </location>
</feature>
<evidence type="ECO:0000313" key="3">
    <source>
        <dbReference type="Proteomes" id="UP000242164"/>
    </source>
</evidence>
<gene>
    <name evidence="2" type="ORF">BCB44BAC_01120</name>
</gene>
<dbReference type="Proteomes" id="UP000242164">
    <property type="component" value="Unassembled WGS sequence"/>
</dbReference>
<reference evidence="2 3" key="1">
    <citation type="submission" date="2016-08" db="EMBL/GenBank/DDBJ databases">
        <authorList>
            <person name="Loux V."/>
            <person name="Rue O."/>
        </authorList>
    </citation>
    <scope>NUCLEOTIDE SEQUENCE [LARGE SCALE GENOMIC DNA]</scope>
    <source>
        <strain evidence="2 3">AFSSA_08CEB44bac</strain>
    </source>
</reference>
<dbReference type="RefSeq" id="WP_280522865.1">
    <property type="nucleotide sequence ID" value="NZ_CP066179.1"/>
</dbReference>
<evidence type="ECO:0008006" key="4">
    <source>
        <dbReference type="Google" id="ProtNLM"/>
    </source>
</evidence>
<organism evidence="2 3">
    <name type="scientific">Bacillus cytotoxicus</name>
    <dbReference type="NCBI Taxonomy" id="580165"/>
    <lineage>
        <taxon>Bacteria</taxon>
        <taxon>Bacillati</taxon>
        <taxon>Bacillota</taxon>
        <taxon>Bacilli</taxon>
        <taxon>Bacillales</taxon>
        <taxon>Bacillaceae</taxon>
        <taxon>Bacillus</taxon>
        <taxon>Bacillus cereus group</taxon>
    </lineage>
</organism>
<feature type="signal peptide" evidence="1">
    <location>
        <begin position="1"/>
        <end position="23"/>
    </location>
</feature>
<accession>A0AAX2CDZ4</accession>
<evidence type="ECO:0000313" key="2">
    <source>
        <dbReference type="EMBL" id="SCL87398.1"/>
    </source>
</evidence>
<dbReference type="AlphaFoldDB" id="A0AAX2CDZ4"/>
<comment type="caution">
    <text evidence="2">The sequence shown here is derived from an EMBL/GenBank/DDBJ whole genome shotgun (WGS) entry which is preliminary data.</text>
</comment>
<proteinExistence type="predicted"/>
<keyword evidence="1" id="KW-0732">Signal</keyword>